<evidence type="ECO:0000256" key="7">
    <source>
        <dbReference type="SAM" id="Phobius"/>
    </source>
</evidence>
<evidence type="ECO:0000256" key="4">
    <source>
        <dbReference type="ARBA" id="ARBA00022989"/>
    </source>
</evidence>
<evidence type="ECO:0000256" key="1">
    <source>
        <dbReference type="ARBA" id="ARBA00004141"/>
    </source>
</evidence>
<dbReference type="GO" id="GO:0022857">
    <property type="term" value="F:transmembrane transporter activity"/>
    <property type="evidence" value="ECO:0007669"/>
    <property type="project" value="InterPro"/>
</dbReference>
<protein>
    <submittedName>
        <fullName evidence="9">MFS transporter</fullName>
    </submittedName>
</protein>
<feature type="transmembrane region" description="Helical" evidence="7">
    <location>
        <begin position="314"/>
        <end position="333"/>
    </location>
</feature>
<comment type="subcellular location">
    <subcellularLocation>
        <location evidence="1">Membrane</location>
        <topology evidence="1">Multi-pass membrane protein</topology>
    </subcellularLocation>
</comment>
<keyword evidence="5 7" id="KW-0472">Membrane</keyword>
<evidence type="ECO:0000256" key="3">
    <source>
        <dbReference type="ARBA" id="ARBA00022692"/>
    </source>
</evidence>
<feature type="transmembrane region" description="Helical" evidence="7">
    <location>
        <begin position="371"/>
        <end position="394"/>
    </location>
</feature>
<feature type="transmembrane region" description="Helical" evidence="7">
    <location>
        <begin position="20"/>
        <end position="39"/>
    </location>
</feature>
<keyword evidence="10" id="KW-1185">Reference proteome</keyword>
<evidence type="ECO:0000313" key="10">
    <source>
        <dbReference type="Proteomes" id="UP000264589"/>
    </source>
</evidence>
<evidence type="ECO:0000259" key="8">
    <source>
        <dbReference type="PROSITE" id="PS50850"/>
    </source>
</evidence>
<evidence type="ECO:0000313" key="9">
    <source>
        <dbReference type="EMBL" id="RFB05126.1"/>
    </source>
</evidence>
<feature type="transmembrane region" description="Helical" evidence="7">
    <location>
        <begin position="87"/>
        <end position="107"/>
    </location>
</feature>
<evidence type="ECO:0000256" key="6">
    <source>
        <dbReference type="SAM" id="MobiDB-lite"/>
    </source>
</evidence>
<dbReference type="RefSeq" id="WP_116391757.1">
    <property type="nucleotide sequence ID" value="NZ_QUQO01000001.1"/>
</dbReference>
<dbReference type="InterPro" id="IPR011701">
    <property type="entry name" value="MFS"/>
</dbReference>
<feature type="transmembrane region" description="Helical" evidence="7">
    <location>
        <begin position="242"/>
        <end position="259"/>
    </location>
</feature>
<feature type="transmembrane region" description="Helical" evidence="7">
    <location>
        <begin position="415"/>
        <end position="433"/>
    </location>
</feature>
<comment type="caution">
    <text evidence="9">The sequence shown here is derived from an EMBL/GenBank/DDBJ whole genome shotgun (WGS) entry which is preliminary data.</text>
</comment>
<dbReference type="PANTHER" id="PTHR42718:SF9">
    <property type="entry name" value="MAJOR FACILITATOR SUPERFAMILY MULTIDRUG TRANSPORTER MFSC"/>
    <property type="match status" value="1"/>
</dbReference>
<feature type="transmembrane region" description="Helical" evidence="7">
    <location>
        <begin position="471"/>
        <end position="491"/>
    </location>
</feature>
<dbReference type="InParanoid" id="A0A371RI32"/>
<name>A0A371RI32_9PROT</name>
<sequence length="533" mass="56424">MSQGDIEKEGVVESTLGQRIAVLLASIMGSSMAFVNGTAVTLALDPIQAGLNASLGEMLWVASIYMLFISALMLIGGAIGDFYGRRATFIAGVILFTIASIGCAAAPTAEVLIFARAIQGMGAALLTPMSLTLLSDYFPRKSRGMAIGIWSVASAIMTAIGPPVGGWLVEFASWRMIFILPLPFGILSMLIAWWFVPKRPPARIPDRIDWAGALLAIIGFAGIAYGFITLSEPHSAHKSLEWGVPIGIGLVALLLLVIVEREVKSPMMPPELFGISTFNAINVITFLLYGAMGGIFVFYPIFLTDAFGFRMNEIGVAFLGFALPMVIFTPLSAKLARRYGVRMMLATGSLVGVAAFASMGLAPWSGTLAGVFGSITIFGAGIALVVPGMNTALFNATPEHSHGVASGINNAAARAATLFAIAGYGAVAGWAFYKVAEKNPVVSAVGYGAGDDLVGLNAANYREAMIYSFEMLAWVSIALCFLAFIVAMFFIDPSIEKSHPHGHEGEEEAQSTGIRRIFGASLGDRTDVDEDDD</sequence>
<accession>A0A371RI32</accession>
<dbReference type="SUPFAM" id="SSF103473">
    <property type="entry name" value="MFS general substrate transporter"/>
    <property type="match status" value="1"/>
</dbReference>
<dbReference type="Gene3D" id="1.20.1720.10">
    <property type="entry name" value="Multidrug resistance protein D"/>
    <property type="match status" value="1"/>
</dbReference>
<dbReference type="CDD" id="cd17321">
    <property type="entry name" value="MFS_MMR_MDR_like"/>
    <property type="match status" value="1"/>
</dbReference>
<organism evidence="9 10">
    <name type="scientific">Parvularcula marina</name>
    <dbReference type="NCBI Taxonomy" id="2292771"/>
    <lineage>
        <taxon>Bacteria</taxon>
        <taxon>Pseudomonadati</taxon>
        <taxon>Pseudomonadota</taxon>
        <taxon>Alphaproteobacteria</taxon>
        <taxon>Parvularculales</taxon>
        <taxon>Parvularculaceae</taxon>
        <taxon>Parvularcula</taxon>
    </lineage>
</organism>
<feature type="transmembrane region" description="Helical" evidence="7">
    <location>
        <begin position="59"/>
        <end position="80"/>
    </location>
</feature>
<dbReference type="Pfam" id="PF07690">
    <property type="entry name" value="MFS_1"/>
    <property type="match status" value="1"/>
</dbReference>
<feature type="transmembrane region" description="Helical" evidence="7">
    <location>
        <begin position="113"/>
        <end position="134"/>
    </location>
</feature>
<evidence type="ECO:0000256" key="5">
    <source>
        <dbReference type="ARBA" id="ARBA00023136"/>
    </source>
</evidence>
<dbReference type="AlphaFoldDB" id="A0A371RI32"/>
<dbReference type="PROSITE" id="PS50850">
    <property type="entry name" value="MFS"/>
    <property type="match status" value="1"/>
</dbReference>
<dbReference type="GO" id="GO:0016020">
    <property type="term" value="C:membrane"/>
    <property type="evidence" value="ECO:0007669"/>
    <property type="project" value="UniProtKB-SubCell"/>
</dbReference>
<dbReference type="OrthoDB" id="2414439at2"/>
<dbReference type="FunCoup" id="A0A371RI32">
    <property type="interactions" value="128"/>
</dbReference>
<feature type="transmembrane region" description="Helical" evidence="7">
    <location>
        <begin position="146"/>
        <end position="168"/>
    </location>
</feature>
<proteinExistence type="predicted"/>
<keyword evidence="3 7" id="KW-0812">Transmembrane</keyword>
<evidence type="ECO:0000256" key="2">
    <source>
        <dbReference type="ARBA" id="ARBA00022448"/>
    </source>
</evidence>
<keyword evidence="2" id="KW-0813">Transport</keyword>
<dbReference type="InterPro" id="IPR036259">
    <property type="entry name" value="MFS_trans_sf"/>
</dbReference>
<dbReference type="Gene3D" id="1.20.1250.20">
    <property type="entry name" value="MFS general substrate transporter like domains"/>
    <property type="match status" value="1"/>
</dbReference>
<keyword evidence="4 7" id="KW-1133">Transmembrane helix</keyword>
<feature type="transmembrane region" description="Helical" evidence="7">
    <location>
        <begin position="208"/>
        <end position="230"/>
    </location>
</feature>
<feature type="region of interest" description="Disordered" evidence="6">
    <location>
        <begin position="499"/>
        <end position="533"/>
    </location>
</feature>
<feature type="transmembrane region" description="Helical" evidence="7">
    <location>
        <begin position="174"/>
        <end position="196"/>
    </location>
</feature>
<dbReference type="EMBL" id="QUQO01000001">
    <property type="protein sequence ID" value="RFB05126.1"/>
    <property type="molecule type" value="Genomic_DNA"/>
</dbReference>
<dbReference type="InterPro" id="IPR020846">
    <property type="entry name" value="MFS_dom"/>
</dbReference>
<feature type="domain" description="Major facilitator superfamily (MFS) profile" evidence="8">
    <location>
        <begin position="22"/>
        <end position="495"/>
    </location>
</feature>
<dbReference type="Proteomes" id="UP000264589">
    <property type="component" value="Unassembled WGS sequence"/>
</dbReference>
<gene>
    <name evidence="9" type="ORF">DX908_07590</name>
</gene>
<reference evidence="9 10" key="1">
    <citation type="submission" date="2018-08" db="EMBL/GenBank/DDBJ databases">
        <title>Parvularcula sp. SM1705, isolated from surface water of the South Sea China.</title>
        <authorList>
            <person name="Sun L."/>
        </authorList>
    </citation>
    <scope>NUCLEOTIDE SEQUENCE [LARGE SCALE GENOMIC DNA]</scope>
    <source>
        <strain evidence="9 10">SM1705</strain>
    </source>
</reference>
<dbReference type="PANTHER" id="PTHR42718">
    <property type="entry name" value="MAJOR FACILITATOR SUPERFAMILY MULTIDRUG TRANSPORTER MFSC"/>
    <property type="match status" value="1"/>
</dbReference>
<feature type="transmembrane region" description="Helical" evidence="7">
    <location>
        <begin position="280"/>
        <end position="302"/>
    </location>
</feature>